<evidence type="ECO:0008006" key="4">
    <source>
        <dbReference type="Google" id="ProtNLM"/>
    </source>
</evidence>
<feature type="compositionally biased region" description="Basic residues" evidence="1">
    <location>
        <begin position="193"/>
        <end position="208"/>
    </location>
</feature>
<comment type="caution">
    <text evidence="2">The sequence shown here is derived from an EMBL/GenBank/DDBJ whole genome shotgun (WGS) entry which is preliminary data.</text>
</comment>
<reference evidence="2" key="1">
    <citation type="journal article" date="2021" name="Sci. Rep.">
        <title>Diploid genomic architecture of Nitzschia inconspicua, an elite biomass production diatom.</title>
        <authorList>
            <person name="Oliver A."/>
            <person name="Podell S."/>
            <person name="Pinowska A."/>
            <person name="Traller J.C."/>
            <person name="Smith S.R."/>
            <person name="McClure R."/>
            <person name="Beliaev A."/>
            <person name="Bohutskyi P."/>
            <person name="Hill E.A."/>
            <person name="Rabines A."/>
            <person name="Zheng H."/>
            <person name="Allen L.Z."/>
            <person name="Kuo A."/>
            <person name="Grigoriev I.V."/>
            <person name="Allen A.E."/>
            <person name="Hazlebeck D."/>
            <person name="Allen E.E."/>
        </authorList>
    </citation>
    <scope>NUCLEOTIDE SEQUENCE</scope>
    <source>
        <strain evidence="2">Hildebrandi</strain>
    </source>
</reference>
<reference evidence="2" key="2">
    <citation type="submission" date="2021-04" db="EMBL/GenBank/DDBJ databases">
        <authorList>
            <person name="Podell S."/>
        </authorList>
    </citation>
    <scope>NUCLEOTIDE SEQUENCE</scope>
    <source>
        <strain evidence="2">Hildebrandi</strain>
    </source>
</reference>
<name>A0A9K3LEG3_9STRA</name>
<sequence length="384" mass="44708">MAEDKIRDESKGNCVRIKAKYKRQYTILSFDRTDPLSVREIVATTCGRMHLKGSISEYALFVVHGRTNIRVFESSDLKDGDECELVKIQEEEDEEEEEDHEDEDEWDSADESDKRMAMSVEMIKPEYPSSKQIITQENENADTGRNPAKVETNEHPSRSSQRGTQKKRPATADSEPPTSRRKIPTNYDDSTKNRRRSLRRRNSNKKSKGLIEITSQNQRDIEVDTLLIFERFGDGHFHEAIFKKYQSTKRQRREPTKCWVFVYIVDSKISERRWDRNWVDLNSFRSFTVDKEDIVVLDEHDDNINAAEGSSLGKRLRVKWKNGRYYDGVVTKTLVSNKDFVFIEYDDGDQCWSNLSEELDVSELPADSTVNKKKKKPTEKAPNI</sequence>
<dbReference type="AlphaFoldDB" id="A0A9K3LEG3"/>
<accession>A0A9K3LEG3</accession>
<dbReference type="Proteomes" id="UP000693970">
    <property type="component" value="Unassembled WGS sequence"/>
</dbReference>
<proteinExistence type="predicted"/>
<organism evidence="2 3">
    <name type="scientific">Nitzschia inconspicua</name>
    <dbReference type="NCBI Taxonomy" id="303405"/>
    <lineage>
        <taxon>Eukaryota</taxon>
        <taxon>Sar</taxon>
        <taxon>Stramenopiles</taxon>
        <taxon>Ochrophyta</taxon>
        <taxon>Bacillariophyta</taxon>
        <taxon>Bacillariophyceae</taxon>
        <taxon>Bacillariophycidae</taxon>
        <taxon>Bacillariales</taxon>
        <taxon>Bacillariaceae</taxon>
        <taxon>Nitzschia</taxon>
    </lineage>
</organism>
<feature type="region of interest" description="Disordered" evidence="1">
    <location>
        <begin position="88"/>
        <end position="114"/>
    </location>
</feature>
<evidence type="ECO:0000256" key="1">
    <source>
        <dbReference type="SAM" id="MobiDB-lite"/>
    </source>
</evidence>
<feature type="compositionally biased region" description="Acidic residues" evidence="1">
    <location>
        <begin position="90"/>
        <end position="110"/>
    </location>
</feature>
<protein>
    <recommendedName>
        <fullName evidence="4">Tudor domain-containing protein</fullName>
    </recommendedName>
</protein>
<dbReference type="EMBL" id="JAGRRH010000013">
    <property type="protein sequence ID" value="KAG7360617.1"/>
    <property type="molecule type" value="Genomic_DNA"/>
</dbReference>
<evidence type="ECO:0000313" key="2">
    <source>
        <dbReference type="EMBL" id="KAG7360617.1"/>
    </source>
</evidence>
<keyword evidence="3" id="KW-1185">Reference proteome</keyword>
<feature type="region of interest" description="Disordered" evidence="1">
    <location>
        <begin position="137"/>
        <end position="211"/>
    </location>
</feature>
<dbReference type="OrthoDB" id="56411at2759"/>
<evidence type="ECO:0000313" key="3">
    <source>
        <dbReference type="Proteomes" id="UP000693970"/>
    </source>
</evidence>
<gene>
    <name evidence="2" type="ORF">IV203_035716</name>
</gene>